<accession>A0A7Z1B3L8</accession>
<reference evidence="2 3" key="1">
    <citation type="journal article" date="2016" name="Front. Microbiol.">
        <title>High-Level Heat Resistance of Spores of Bacillus amyloliquefaciens and Bacillus licheniformis Results from the Presence of a spoVA Operon in a Tn1546 Transposon.</title>
        <authorList>
            <person name="Berendsen E.M."/>
            <person name="Koning R.A."/>
            <person name="Boekhorst J."/>
            <person name="de Jong A."/>
            <person name="Kuipers O.P."/>
            <person name="Wells-Bennik M.H."/>
        </authorList>
    </citation>
    <scope>NUCLEOTIDE SEQUENCE [LARGE SCALE GENOMIC DNA]</scope>
    <source>
        <strain evidence="2 3">B4121</strain>
    </source>
</reference>
<organism evidence="2 3">
    <name type="scientific">Bacillus paralicheniformis</name>
    <dbReference type="NCBI Taxonomy" id="1648923"/>
    <lineage>
        <taxon>Bacteria</taxon>
        <taxon>Bacillati</taxon>
        <taxon>Bacillota</taxon>
        <taxon>Bacilli</taxon>
        <taxon>Bacillales</taxon>
        <taxon>Bacillaceae</taxon>
        <taxon>Bacillus</taxon>
    </lineage>
</organism>
<evidence type="ECO:0000313" key="2">
    <source>
        <dbReference type="EMBL" id="OLF92788.1"/>
    </source>
</evidence>
<keyword evidence="1" id="KW-0812">Transmembrane</keyword>
<dbReference type="Proteomes" id="UP000185604">
    <property type="component" value="Unassembled WGS sequence"/>
</dbReference>
<name>A0A7Z1B3L8_9BACI</name>
<dbReference type="AlphaFoldDB" id="A0A7Z1B3L8"/>
<keyword evidence="1" id="KW-1133">Transmembrane helix</keyword>
<evidence type="ECO:0000313" key="3">
    <source>
        <dbReference type="Proteomes" id="UP000185604"/>
    </source>
</evidence>
<gene>
    <name evidence="2" type="ORF">B4121_2476</name>
</gene>
<proteinExistence type="predicted"/>
<dbReference type="EMBL" id="LKPO01000016">
    <property type="protein sequence ID" value="OLF92788.1"/>
    <property type="molecule type" value="Genomic_DNA"/>
</dbReference>
<comment type="caution">
    <text evidence="2">The sequence shown here is derived from an EMBL/GenBank/DDBJ whole genome shotgun (WGS) entry which is preliminary data.</text>
</comment>
<protein>
    <submittedName>
        <fullName evidence="2">Uncharacterized protein</fullName>
    </submittedName>
</protein>
<sequence>MFLLLSFSSIIHLLGTISDPASSWKSWLVNIAFILLALLFLNLTLKEKKENQQNK</sequence>
<keyword evidence="1" id="KW-0472">Membrane</keyword>
<feature type="transmembrane region" description="Helical" evidence="1">
    <location>
        <begin position="28"/>
        <end position="45"/>
    </location>
</feature>
<evidence type="ECO:0000256" key="1">
    <source>
        <dbReference type="SAM" id="Phobius"/>
    </source>
</evidence>